<protein>
    <submittedName>
        <fullName evidence="1">Uncharacterized protein</fullName>
    </submittedName>
</protein>
<accession>A0ABQ9H6F6</accession>
<evidence type="ECO:0000313" key="1">
    <source>
        <dbReference type="EMBL" id="KAJ8879837.1"/>
    </source>
</evidence>
<keyword evidence="2" id="KW-1185">Reference proteome</keyword>
<proteinExistence type="predicted"/>
<reference evidence="1 2" key="1">
    <citation type="submission" date="2023-02" db="EMBL/GenBank/DDBJ databases">
        <title>LHISI_Scaffold_Assembly.</title>
        <authorList>
            <person name="Stuart O.P."/>
            <person name="Cleave R."/>
            <person name="Magrath M.J.L."/>
            <person name="Mikheyev A.S."/>
        </authorList>
    </citation>
    <scope>NUCLEOTIDE SEQUENCE [LARGE SCALE GENOMIC DNA]</scope>
    <source>
        <strain evidence="1">Daus_M_001</strain>
        <tissue evidence="1">Leg muscle</tissue>
    </source>
</reference>
<dbReference type="EMBL" id="JARBHB010000007">
    <property type="protein sequence ID" value="KAJ8879837.1"/>
    <property type="molecule type" value="Genomic_DNA"/>
</dbReference>
<dbReference type="Proteomes" id="UP001159363">
    <property type="component" value="Chromosome 6"/>
</dbReference>
<evidence type="ECO:0000313" key="2">
    <source>
        <dbReference type="Proteomes" id="UP001159363"/>
    </source>
</evidence>
<sequence length="222" mass="25340">MNGLGRPMALVCNGIGEAYNPTRRGNSRYSPSPIFTNWRWRMVTTWLPFSYIRGGLPGRPHGPPLAGYWLEGDESNCSAGRGGVCERRSFRLPRTDVCDFCQESKLILNNNPCDSRKIKIIKYNSLKKEYIARVKLTANEEDTDSLVLDSIRDSFGCMYSTFIATTMTQAHFTLWKNEGHKNPNSVCSFLYDFVKKKETVLNVKHKRNWFCSLIHAAGKIRT</sequence>
<organism evidence="1 2">
    <name type="scientific">Dryococelus australis</name>
    <dbReference type="NCBI Taxonomy" id="614101"/>
    <lineage>
        <taxon>Eukaryota</taxon>
        <taxon>Metazoa</taxon>
        <taxon>Ecdysozoa</taxon>
        <taxon>Arthropoda</taxon>
        <taxon>Hexapoda</taxon>
        <taxon>Insecta</taxon>
        <taxon>Pterygota</taxon>
        <taxon>Neoptera</taxon>
        <taxon>Polyneoptera</taxon>
        <taxon>Phasmatodea</taxon>
        <taxon>Verophasmatodea</taxon>
        <taxon>Anareolatae</taxon>
        <taxon>Phasmatidae</taxon>
        <taxon>Eurycanthinae</taxon>
        <taxon>Dryococelus</taxon>
    </lineage>
</organism>
<comment type="caution">
    <text evidence="1">The sequence shown here is derived from an EMBL/GenBank/DDBJ whole genome shotgun (WGS) entry which is preliminary data.</text>
</comment>
<gene>
    <name evidence="1" type="ORF">PR048_020454</name>
</gene>
<name>A0ABQ9H6F6_9NEOP</name>